<comment type="caution">
    <text evidence="1">The sequence shown here is derived from an EMBL/GenBank/DDBJ whole genome shotgun (WGS) entry which is preliminary data.</text>
</comment>
<keyword evidence="2" id="KW-1185">Reference proteome</keyword>
<gene>
    <name evidence="1" type="ORF">Aco03nite_041890</name>
</gene>
<evidence type="ECO:0000313" key="2">
    <source>
        <dbReference type="Proteomes" id="UP000612282"/>
    </source>
</evidence>
<reference evidence="1 2" key="1">
    <citation type="submission" date="2021-01" db="EMBL/GenBank/DDBJ databases">
        <title>Whole genome shotgun sequence of Actinoplanes couchii NBRC 106145.</title>
        <authorList>
            <person name="Komaki H."/>
            <person name="Tamura T."/>
        </authorList>
    </citation>
    <scope>NUCLEOTIDE SEQUENCE [LARGE SCALE GENOMIC DNA]</scope>
    <source>
        <strain evidence="1 2">NBRC 106145</strain>
    </source>
</reference>
<dbReference type="Proteomes" id="UP000612282">
    <property type="component" value="Unassembled WGS sequence"/>
</dbReference>
<sequence>MIHRHSGLVFVEHTLDVPLDLDGAGPVRFTGEMIYPWQFEEDPALVPLAAAADALAARTDWPALYDPARLAANEVPVAAAIYYDVMYVDREMSVATAAAIKGQRPWITNEYAHDGLGRDERVLDRLLTMVRE</sequence>
<proteinExistence type="predicted"/>
<organism evidence="1 2">
    <name type="scientific">Actinoplanes couchii</name>
    <dbReference type="NCBI Taxonomy" id="403638"/>
    <lineage>
        <taxon>Bacteria</taxon>
        <taxon>Bacillati</taxon>
        <taxon>Actinomycetota</taxon>
        <taxon>Actinomycetes</taxon>
        <taxon>Micromonosporales</taxon>
        <taxon>Micromonosporaceae</taxon>
        <taxon>Actinoplanes</taxon>
    </lineage>
</organism>
<accession>A0ABQ3XBK5</accession>
<dbReference type="EMBL" id="BOMG01000054">
    <property type="protein sequence ID" value="GID55785.1"/>
    <property type="molecule type" value="Genomic_DNA"/>
</dbReference>
<evidence type="ECO:0000313" key="1">
    <source>
        <dbReference type="EMBL" id="GID55785.1"/>
    </source>
</evidence>
<protein>
    <recommendedName>
        <fullName evidence="3">Proline iminopeptidase</fullName>
    </recommendedName>
</protein>
<evidence type="ECO:0008006" key="3">
    <source>
        <dbReference type="Google" id="ProtNLM"/>
    </source>
</evidence>
<dbReference type="RefSeq" id="WP_203797066.1">
    <property type="nucleotide sequence ID" value="NZ_BAAAQE010000027.1"/>
</dbReference>
<name>A0ABQ3XBK5_9ACTN</name>